<keyword evidence="2" id="KW-1185">Reference proteome</keyword>
<dbReference type="Proteomes" id="UP000279594">
    <property type="component" value="Chromosome"/>
</dbReference>
<gene>
    <name evidence="1" type="ORF">D9M09_16885</name>
</gene>
<dbReference type="AlphaFoldDB" id="A0A3G2EBE2"/>
<evidence type="ECO:0000313" key="2">
    <source>
        <dbReference type="Proteomes" id="UP000279594"/>
    </source>
</evidence>
<dbReference type="RefSeq" id="WP_121669947.1">
    <property type="nucleotide sequence ID" value="NZ_CP033019.1"/>
</dbReference>
<reference evidence="1 2" key="1">
    <citation type="submission" date="2018-10" db="EMBL/GenBank/DDBJ databases">
        <title>Effects of UV and annual dynamics of microbial communities in freshwater RAS systems.</title>
        <authorList>
            <person name="Bekkelund A.K."/>
            <person name="Hansen B.R."/>
            <person name="Stokken H."/>
            <person name="Eriksen B.F."/>
            <person name="Kashulin N.A."/>
        </authorList>
    </citation>
    <scope>NUCLEOTIDE SEQUENCE [LARGE SCALE GENOMIC DNA]</scope>
    <source>
        <strain evidence="1 2">BHSEK</strain>
    </source>
</reference>
<organism evidence="1 2">
    <name type="scientific">Janthinobacterium agaricidamnosum</name>
    <dbReference type="NCBI Taxonomy" id="55508"/>
    <lineage>
        <taxon>Bacteria</taxon>
        <taxon>Pseudomonadati</taxon>
        <taxon>Pseudomonadota</taxon>
        <taxon>Betaproteobacteria</taxon>
        <taxon>Burkholderiales</taxon>
        <taxon>Oxalobacteraceae</taxon>
        <taxon>Janthinobacterium</taxon>
    </lineage>
</organism>
<accession>A0A3G2EBE2</accession>
<proteinExistence type="predicted"/>
<sequence length="181" mass="20418">MTFEQELGIRCEVGDQPHPLALLDCRELNYGQHSVLPLHPFRLSVPEAALAGLLDEPFNSFVQDCREDDLQYEESDLPELRDAGYPDITAMLAGHRPLLAEMIDDFMIGDLMWAIGRASGYRRPRARCLGDVEAADGRAYFTVNKVEKIHFADGKVILEGQGYYGTYIIWLTQGRRDQIGT</sequence>
<name>A0A3G2EBE2_9BURK</name>
<dbReference type="EMBL" id="CP033019">
    <property type="protein sequence ID" value="AYM77283.1"/>
    <property type="molecule type" value="Genomic_DNA"/>
</dbReference>
<evidence type="ECO:0000313" key="1">
    <source>
        <dbReference type="EMBL" id="AYM77283.1"/>
    </source>
</evidence>
<protein>
    <submittedName>
        <fullName evidence="1">Uncharacterized protein</fullName>
    </submittedName>
</protein>